<dbReference type="InterPro" id="IPR050308">
    <property type="entry name" value="MukB/SMC"/>
</dbReference>
<evidence type="ECO:0000256" key="8">
    <source>
        <dbReference type="HAMAP-Rule" id="MF_01894"/>
    </source>
</evidence>
<feature type="domain" description="RecF/RecN/SMC N-terminal" evidence="9">
    <location>
        <begin position="2"/>
        <end position="131"/>
    </location>
</feature>
<protein>
    <recommendedName>
        <fullName evidence="8">Chromosome partition protein Smc</fullName>
    </recommendedName>
</protein>
<dbReference type="CDD" id="cd03278">
    <property type="entry name" value="ABC_SMC_barmotin"/>
    <property type="match status" value="2"/>
</dbReference>
<dbReference type="Gene3D" id="3.40.50.300">
    <property type="entry name" value="P-loop containing nucleotide triphosphate hydrolases"/>
    <property type="match status" value="2"/>
</dbReference>
<dbReference type="EMBL" id="UGOD01000001">
    <property type="protein sequence ID" value="STX52686.1"/>
    <property type="molecule type" value="Genomic_DNA"/>
</dbReference>
<evidence type="ECO:0000313" key="10">
    <source>
        <dbReference type="EMBL" id="STX52686.1"/>
    </source>
</evidence>
<feature type="domain" description="RecF/RecN/SMC N-terminal" evidence="9">
    <location>
        <begin position="273"/>
        <end position="1144"/>
    </location>
</feature>
<comment type="subunit">
    <text evidence="8">Homodimer.</text>
</comment>
<dbReference type="InterPro" id="IPR024704">
    <property type="entry name" value="SMC"/>
</dbReference>
<dbReference type="Proteomes" id="UP000254794">
    <property type="component" value="Unassembled WGS sequence"/>
</dbReference>
<dbReference type="OrthoDB" id="9808768at2"/>
<evidence type="ECO:0000256" key="1">
    <source>
        <dbReference type="ARBA" id="ARBA00022490"/>
    </source>
</evidence>
<dbReference type="Pfam" id="PF02463">
    <property type="entry name" value="SMC_N"/>
    <property type="match status" value="2"/>
</dbReference>
<evidence type="ECO:0000259" key="9">
    <source>
        <dbReference type="Pfam" id="PF02463"/>
    </source>
</evidence>
<dbReference type="HAMAP" id="MF_01894">
    <property type="entry name" value="Smc_prok"/>
    <property type="match status" value="1"/>
</dbReference>
<evidence type="ECO:0000256" key="4">
    <source>
        <dbReference type="ARBA" id="ARBA00022840"/>
    </source>
</evidence>
<evidence type="ECO:0000256" key="5">
    <source>
        <dbReference type="ARBA" id="ARBA00023054"/>
    </source>
</evidence>
<name>A0A378JMT9_9GAMM</name>
<dbReference type="GO" id="GO:0007059">
    <property type="term" value="P:chromosome segregation"/>
    <property type="evidence" value="ECO:0007669"/>
    <property type="project" value="UniProtKB-UniRule"/>
</dbReference>
<dbReference type="PANTHER" id="PTHR42963:SF1">
    <property type="entry name" value="DUF4476 DOMAIN-CONTAINING PROTEIN"/>
    <property type="match status" value="1"/>
</dbReference>
<organism evidence="10 11">
    <name type="scientific">Legionella busanensis</name>
    <dbReference type="NCBI Taxonomy" id="190655"/>
    <lineage>
        <taxon>Bacteria</taxon>
        <taxon>Pseudomonadati</taxon>
        <taxon>Pseudomonadota</taxon>
        <taxon>Gammaproteobacteria</taxon>
        <taxon>Legionellales</taxon>
        <taxon>Legionellaceae</taxon>
        <taxon>Legionella</taxon>
    </lineage>
</organism>
<dbReference type="GO" id="GO:0016887">
    <property type="term" value="F:ATP hydrolysis activity"/>
    <property type="evidence" value="ECO:0007669"/>
    <property type="project" value="InterPro"/>
</dbReference>
<dbReference type="InterPro" id="IPR003395">
    <property type="entry name" value="RecF/RecN/SMC_N"/>
</dbReference>
<evidence type="ECO:0000256" key="3">
    <source>
        <dbReference type="ARBA" id="ARBA00022829"/>
    </source>
</evidence>
<dbReference type="SUPFAM" id="SSF75553">
    <property type="entry name" value="Smc hinge domain"/>
    <property type="match status" value="1"/>
</dbReference>
<dbReference type="InterPro" id="IPR036277">
    <property type="entry name" value="SMC_hinge_sf"/>
</dbReference>
<evidence type="ECO:0000256" key="6">
    <source>
        <dbReference type="ARBA" id="ARBA00023067"/>
    </source>
</evidence>
<feature type="coiled-coil region" evidence="8">
    <location>
        <begin position="445"/>
        <end position="493"/>
    </location>
</feature>
<evidence type="ECO:0000256" key="2">
    <source>
        <dbReference type="ARBA" id="ARBA00022741"/>
    </source>
</evidence>
<reference evidence="10 11" key="1">
    <citation type="submission" date="2018-06" db="EMBL/GenBank/DDBJ databases">
        <authorList>
            <consortium name="Pathogen Informatics"/>
            <person name="Doyle S."/>
        </authorList>
    </citation>
    <scope>NUCLEOTIDE SEQUENCE [LARGE SCALE GENOMIC DNA]</scope>
    <source>
        <strain evidence="10 11">NCTC13316</strain>
    </source>
</reference>
<dbReference type="InterPro" id="IPR011890">
    <property type="entry name" value="SMC_prok"/>
</dbReference>
<keyword evidence="5 8" id="KW-0175">Coiled coil</keyword>
<evidence type="ECO:0000256" key="7">
    <source>
        <dbReference type="ARBA" id="ARBA00023125"/>
    </source>
</evidence>
<dbReference type="PANTHER" id="PTHR42963">
    <property type="entry name" value="CHROMOSOME PARTITION PROTEIN MUKB"/>
    <property type="match status" value="1"/>
</dbReference>
<dbReference type="GO" id="GO:0005524">
    <property type="term" value="F:ATP binding"/>
    <property type="evidence" value="ECO:0007669"/>
    <property type="project" value="UniProtKB-UniRule"/>
</dbReference>
<comment type="similarity">
    <text evidence="8">Belongs to the SMC family.</text>
</comment>
<keyword evidence="1 8" id="KW-0963">Cytoplasm</keyword>
<comment type="domain">
    <text evidence="8">Contains large globular domains required for ATP hydrolysis at each terminus and a third globular domain forming a flexible hinge near the middle of the molecule. These domains are separated by coiled-coil structures.</text>
</comment>
<dbReference type="PIRSF" id="PIRSF005719">
    <property type="entry name" value="SMC"/>
    <property type="match status" value="1"/>
</dbReference>
<comment type="function">
    <text evidence="8">Required for chromosome condensation and partitioning.</text>
</comment>
<feature type="binding site" evidence="8">
    <location>
        <begin position="32"/>
        <end position="39"/>
    </location>
    <ligand>
        <name>ATP</name>
        <dbReference type="ChEBI" id="CHEBI:30616"/>
    </ligand>
</feature>
<gene>
    <name evidence="8 10" type="primary">smc</name>
    <name evidence="10" type="ORF">NCTC13316_02808</name>
</gene>
<feature type="coiled-coil region" evidence="8">
    <location>
        <begin position="854"/>
        <end position="912"/>
    </location>
</feature>
<keyword evidence="6" id="KW-0226">DNA condensation</keyword>
<keyword evidence="7 8" id="KW-0238">DNA-binding</keyword>
<dbReference type="AlphaFoldDB" id="A0A378JMT9"/>
<feature type="coiled-coil region" evidence="8">
    <location>
        <begin position="647"/>
        <end position="744"/>
    </location>
</feature>
<dbReference type="NCBIfam" id="TIGR02168">
    <property type="entry name" value="SMC_prok_B"/>
    <property type="match status" value="1"/>
</dbReference>
<dbReference type="GO" id="GO:0003677">
    <property type="term" value="F:DNA binding"/>
    <property type="evidence" value="ECO:0007669"/>
    <property type="project" value="UniProtKB-UniRule"/>
</dbReference>
<keyword evidence="11" id="KW-1185">Reference proteome</keyword>
<evidence type="ECO:0000313" key="11">
    <source>
        <dbReference type="Proteomes" id="UP000254794"/>
    </source>
</evidence>
<keyword evidence="2 8" id="KW-0547">Nucleotide-binding</keyword>
<dbReference type="RefSeq" id="WP_115332217.1">
    <property type="nucleotide sequence ID" value="NZ_CAAAHP010000003.1"/>
</dbReference>
<comment type="subcellular location">
    <subcellularLocation>
        <location evidence="8">Cytoplasm</location>
    </subcellularLocation>
</comment>
<dbReference type="GO" id="GO:0030261">
    <property type="term" value="P:chromosome condensation"/>
    <property type="evidence" value="ECO:0007669"/>
    <property type="project" value="UniProtKB-KW"/>
</dbReference>
<keyword evidence="4 8" id="KW-0067">ATP-binding</keyword>
<dbReference type="GO" id="GO:0005737">
    <property type="term" value="C:cytoplasm"/>
    <property type="evidence" value="ECO:0007669"/>
    <property type="project" value="UniProtKB-SubCell"/>
</dbReference>
<feature type="coiled-coil region" evidence="8">
    <location>
        <begin position="184"/>
        <end position="218"/>
    </location>
</feature>
<keyword evidence="3" id="KW-0159">Chromosome partition</keyword>
<dbReference type="GO" id="GO:0005694">
    <property type="term" value="C:chromosome"/>
    <property type="evidence" value="ECO:0007669"/>
    <property type="project" value="InterPro"/>
</dbReference>
<sequence>MHLKQLKLAGFKSFVDPISIPFPSHLVAVVGPNGCGKSNIIDAVRWVLGESSAKTLRGESLTDIIFNGSTNRKAVGQASVELIFDNSLGRLGGQYGNYQEIAIKRLVTRAGDSLYFLNGIRCRRRDITDLFLGTGAGARGYSIIGQGTVSRLVEAQPEELRAHLEEAAGISKYKERRRETVMRINQTRENLARVSDIRDELTKQLQRLERQAKAAAYYQELKNLERTYKAEIIALKWQDLTKQSSQLENQINQFTIDYEQYQTSITQIYSHNTSLKIRIEQTQDVIETQQAHFYQLTTEIARLEEQLQQQNQEHQRLLMNRQTIYTEQLELNTQLNHEQKLIQNYQDDIKRTEFNLEASKQQLIKKQQLYQVAKQEQLEWQTKIKEVQTNLTRTEQELQVQQVHYQHIIQEQQNVQITFDKNTDLLSSLTQELNAINLVQEKTNLIHLENKKTEQEINYQRLFNNLGEIRQQLIQTEAELYQAQDQMHQLTAKHASVAAILATIKKQSYSSIKDHPRLFESLIVDKEWQYACELVLKDYLQATVVTSLQPILAKLNELADNSQSFTTPYFNLKKSTNYPCLADKISSSVPYFLPNLHKVFTASSVIEACSWLPQIGEDESIITKEGCWLAKGWIRITGKAPVDTVSLLAKQEELSHLESELQQAQTNLEQLKQKRDELHLFLEEQQEKVVASKEELNIILDEIRSEKTRIDTLQLKIEQLNTKRQELLKDNEQIKQRLVDLADQRFTIDQIIAAALPLKQQFLAEQEQYNRSKQDFDDAFLFKEKDLHEARNLMHQLEIENERNQLTYKQITANAAAKQDKLILLKERLKEDDKQLATLLESNFSCEKKLEVRLEEHKKVEQSLQVIREELNDDKAKFTAQEAKIKADEKQIKILQEKMQQLQLQLQTFRVQIGNLLDVLKEQGFQVQALIKALAPEITIKVREQHIEEIVTEINRLGAINLAAIEEYSNEMQRKQYLDEQYSDLINALAMLEVAIEKLDKETKLRFQQTFNDVNATFQSLFPRLFGGGRAALELTGDNLLEAGVLITAQPPGKRNNTIYLLSGGEKAMIAVALIFAIFQLNPSPFCMLDEVDAPLDDVNIGRFCNLVKEMSQVVQFLFITHNKITMELADHLIGVTMREPGVSRIVSVDVEQALAITEA</sequence>
<accession>A0A378JMT9</accession>
<dbReference type="SUPFAM" id="SSF52540">
    <property type="entry name" value="P-loop containing nucleoside triphosphate hydrolases"/>
    <property type="match status" value="1"/>
</dbReference>
<feature type="coiled-coil region" evidence="8">
    <location>
        <begin position="293"/>
        <end position="376"/>
    </location>
</feature>
<dbReference type="GO" id="GO:0006260">
    <property type="term" value="P:DNA replication"/>
    <property type="evidence" value="ECO:0007669"/>
    <property type="project" value="UniProtKB-UniRule"/>
</dbReference>
<proteinExistence type="inferred from homology"/>
<dbReference type="InterPro" id="IPR027417">
    <property type="entry name" value="P-loop_NTPase"/>
</dbReference>
<dbReference type="GO" id="GO:0007062">
    <property type="term" value="P:sister chromatid cohesion"/>
    <property type="evidence" value="ECO:0007669"/>
    <property type="project" value="InterPro"/>
</dbReference>